<dbReference type="GO" id="GO:0010506">
    <property type="term" value="P:regulation of autophagy"/>
    <property type="evidence" value="ECO:0007669"/>
    <property type="project" value="InterPro"/>
</dbReference>
<dbReference type="CDD" id="cd14014">
    <property type="entry name" value="STKc_PknB_like"/>
    <property type="match status" value="1"/>
</dbReference>
<dbReference type="PANTHER" id="PTHR24348:SF22">
    <property type="entry name" value="NON-SPECIFIC SERINE_THREONINE PROTEIN KINASE"/>
    <property type="match status" value="1"/>
</dbReference>
<evidence type="ECO:0000256" key="3">
    <source>
        <dbReference type="ARBA" id="ARBA00022777"/>
    </source>
</evidence>
<dbReference type="OrthoDB" id="5337378at2759"/>
<dbReference type="GO" id="GO:0000407">
    <property type="term" value="C:phagophore assembly site"/>
    <property type="evidence" value="ECO:0007669"/>
    <property type="project" value="TreeGrafter"/>
</dbReference>
<keyword evidence="4" id="KW-0067">ATP-binding</keyword>
<dbReference type="GO" id="GO:0005829">
    <property type="term" value="C:cytosol"/>
    <property type="evidence" value="ECO:0007669"/>
    <property type="project" value="TreeGrafter"/>
</dbReference>
<keyword evidence="1" id="KW-0808">Transferase</keyword>
<dbReference type="GO" id="GO:0005776">
    <property type="term" value="C:autophagosome"/>
    <property type="evidence" value="ECO:0007669"/>
    <property type="project" value="TreeGrafter"/>
</dbReference>
<evidence type="ECO:0000256" key="2">
    <source>
        <dbReference type="ARBA" id="ARBA00022741"/>
    </source>
</evidence>
<accession>A0A8S1X079</accession>
<dbReference type="InterPro" id="IPR000719">
    <property type="entry name" value="Prot_kinase_dom"/>
</dbReference>
<dbReference type="PANTHER" id="PTHR24348">
    <property type="entry name" value="SERINE/THREONINE-PROTEIN KINASE UNC-51-RELATED"/>
    <property type="match status" value="1"/>
</dbReference>
<dbReference type="SMART" id="SM00220">
    <property type="entry name" value="S_TKc"/>
    <property type="match status" value="1"/>
</dbReference>
<dbReference type="GO" id="GO:0016020">
    <property type="term" value="C:membrane"/>
    <property type="evidence" value="ECO:0007669"/>
    <property type="project" value="TreeGrafter"/>
</dbReference>
<comment type="caution">
    <text evidence="7">The sequence shown here is derived from an EMBL/GenBank/DDBJ whole genome shotgun (WGS) entry which is preliminary data.</text>
</comment>
<reference evidence="7" key="1">
    <citation type="submission" date="2021-01" db="EMBL/GenBank/DDBJ databases">
        <authorList>
            <consortium name="Genoscope - CEA"/>
            <person name="William W."/>
        </authorList>
    </citation>
    <scope>NUCLEOTIDE SEQUENCE</scope>
</reference>
<dbReference type="OMA" id="SDQKLCA"/>
<dbReference type="PROSITE" id="PS00108">
    <property type="entry name" value="PROTEIN_KINASE_ST"/>
    <property type="match status" value="1"/>
</dbReference>
<protein>
    <recommendedName>
        <fullName evidence="6">Protein kinase domain-containing protein</fullName>
    </recommendedName>
</protein>
<evidence type="ECO:0000259" key="6">
    <source>
        <dbReference type="PROSITE" id="PS50011"/>
    </source>
</evidence>
<dbReference type="InterPro" id="IPR008271">
    <property type="entry name" value="Ser/Thr_kinase_AS"/>
</dbReference>
<name>A0A8S1X079_PAROT</name>
<keyword evidence="2" id="KW-0547">Nucleotide-binding</keyword>
<proteinExistence type="predicted"/>
<organism evidence="7 8">
    <name type="scientific">Paramecium octaurelia</name>
    <dbReference type="NCBI Taxonomy" id="43137"/>
    <lineage>
        <taxon>Eukaryota</taxon>
        <taxon>Sar</taxon>
        <taxon>Alveolata</taxon>
        <taxon>Ciliophora</taxon>
        <taxon>Intramacronucleata</taxon>
        <taxon>Oligohymenophorea</taxon>
        <taxon>Peniculida</taxon>
        <taxon>Parameciidae</taxon>
        <taxon>Paramecium</taxon>
    </lineage>
</organism>
<dbReference type="GO" id="GO:0005524">
    <property type="term" value="F:ATP binding"/>
    <property type="evidence" value="ECO:0007669"/>
    <property type="project" value="UniProtKB-KW"/>
</dbReference>
<dbReference type="AlphaFoldDB" id="A0A8S1X079"/>
<gene>
    <name evidence="7" type="ORF">POCTA_138.1.T1060158</name>
</gene>
<evidence type="ECO:0000313" key="8">
    <source>
        <dbReference type="Proteomes" id="UP000683925"/>
    </source>
</evidence>
<sequence length="528" mass="62876">MDYYQESDIITLNQKYEINLKKVIGKGSYGVVYECRDLSNPNSDQKLCAKFTEIIQNQKYSREYQIMCILKTEAKGNPNIIQVIDVLVHDEKYVIIQERCECDLFHIIKQRRINKKRFTPKEALEIIKQISYGYKALFDKKIIHRDLKPSNILFLNGTYKIADFGFARVADPYGEHTKLGTRGYFAPEIAWSFSYTCQADIFSLGVIFYQLIFDDLLFKADTYAEAKNQLFSLKEHPFKVSRESLEFQVDDSIPQLIERMVLYSEEDRINWNQFFQHKLIQQSLPMNLDKRMPTPDTENEQEPIKEKSQSLKHNIQPINQPQISKPNEIAQQQYIVQPPNTFQNHYNQQEYINLLCQHYQIGIFIVQVEQEVCNTFQNILNIIKIRNNLIQMPTYWFLHLRRILCNLALIFLNSAKNGQLPFFNLKQDIENFFIKQQNLKQEFQANNLQYFEENLGFQNLNKFIQDIKQFMILLDLIQQTKNIHYFQYQRLIYTLHKLSEANDKNLYYTILKTSQEHNDENLIKQIYQ</sequence>
<feature type="region of interest" description="Disordered" evidence="5">
    <location>
        <begin position="291"/>
        <end position="310"/>
    </location>
</feature>
<keyword evidence="8" id="KW-1185">Reference proteome</keyword>
<dbReference type="PROSITE" id="PS50011">
    <property type="entry name" value="PROTEIN_KINASE_DOM"/>
    <property type="match status" value="1"/>
</dbReference>
<keyword evidence="3" id="KW-0418">Kinase</keyword>
<dbReference type="GO" id="GO:0004674">
    <property type="term" value="F:protein serine/threonine kinase activity"/>
    <property type="evidence" value="ECO:0007669"/>
    <property type="project" value="InterPro"/>
</dbReference>
<evidence type="ECO:0000256" key="4">
    <source>
        <dbReference type="ARBA" id="ARBA00022840"/>
    </source>
</evidence>
<dbReference type="EMBL" id="CAJJDP010000106">
    <property type="protein sequence ID" value="CAD8194291.1"/>
    <property type="molecule type" value="Genomic_DNA"/>
</dbReference>
<dbReference type="GO" id="GO:0000045">
    <property type="term" value="P:autophagosome assembly"/>
    <property type="evidence" value="ECO:0007669"/>
    <property type="project" value="TreeGrafter"/>
</dbReference>
<evidence type="ECO:0000313" key="7">
    <source>
        <dbReference type="EMBL" id="CAD8194291.1"/>
    </source>
</evidence>
<feature type="domain" description="Protein kinase" evidence="6">
    <location>
        <begin position="18"/>
        <end position="280"/>
    </location>
</feature>
<evidence type="ECO:0000256" key="1">
    <source>
        <dbReference type="ARBA" id="ARBA00022679"/>
    </source>
</evidence>
<evidence type="ECO:0000256" key="5">
    <source>
        <dbReference type="SAM" id="MobiDB-lite"/>
    </source>
</evidence>
<dbReference type="InterPro" id="IPR045269">
    <property type="entry name" value="Atg1-like"/>
</dbReference>
<dbReference type="Pfam" id="PF00069">
    <property type="entry name" value="Pkinase"/>
    <property type="match status" value="1"/>
</dbReference>
<dbReference type="Proteomes" id="UP000683925">
    <property type="component" value="Unassembled WGS sequence"/>
</dbReference>